<sequence>MMALKLLLFFSLIFCFEHTFAVEVQLAKTYQRQGVSEYLVSEKLDGVRAIWRNQQLVTRNGNKIYAPSWFTKNWPNKWLDGELWSQHNDFEFIASTVLDKKPNQAAWRKIKFFVFDMPDNENVFSIRYQNYLAAILETDSDYLAAVEQHQFSDESQLERFYQARLKQGAEGVILHAKQARFSNGRSAHLLKYKPYQDAEGIIVGYSAGKGKYQGMVGALIVELKSGEQIKLGSGLSDALRKKPPVIGSQVTYRYNGFTKYGKPRFARFLRVRQRE</sequence>
<dbReference type="Pfam" id="PF14743">
    <property type="entry name" value="DNA_ligase_OB_2"/>
    <property type="match status" value="1"/>
</dbReference>
<keyword evidence="3" id="KW-0235">DNA replication</keyword>
<evidence type="ECO:0000313" key="11">
    <source>
        <dbReference type="Proteomes" id="UP000030341"/>
    </source>
</evidence>
<evidence type="ECO:0000256" key="7">
    <source>
        <dbReference type="SAM" id="SignalP"/>
    </source>
</evidence>
<dbReference type="SUPFAM" id="SSF50249">
    <property type="entry name" value="Nucleic acid-binding proteins"/>
    <property type="match status" value="1"/>
</dbReference>
<dbReference type="GO" id="GO:0006281">
    <property type="term" value="P:DNA repair"/>
    <property type="evidence" value="ECO:0007669"/>
    <property type="project" value="UniProtKB-KW"/>
</dbReference>
<feature type="signal peptide" evidence="7">
    <location>
        <begin position="1"/>
        <end position="21"/>
    </location>
</feature>
<evidence type="ECO:0000256" key="5">
    <source>
        <dbReference type="ARBA" id="ARBA00023204"/>
    </source>
</evidence>
<dbReference type="Gene3D" id="2.40.50.140">
    <property type="entry name" value="Nucleic acid-binding proteins"/>
    <property type="match status" value="1"/>
</dbReference>
<keyword evidence="11" id="KW-1185">Reference proteome</keyword>
<feature type="chain" id="PRO_5002028265" evidence="7">
    <location>
        <begin position="22"/>
        <end position="275"/>
    </location>
</feature>
<evidence type="ECO:0000256" key="2">
    <source>
        <dbReference type="ARBA" id="ARBA00022598"/>
    </source>
</evidence>
<dbReference type="Gene3D" id="3.30.1490.70">
    <property type="match status" value="1"/>
</dbReference>
<dbReference type="KEGG" id="pseo:OM33_08050"/>
<evidence type="ECO:0000313" key="10">
    <source>
        <dbReference type="EMBL" id="AIY65113.1"/>
    </source>
</evidence>
<dbReference type="SUPFAM" id="SSF56091">
    <property type="entry name" value="DNA ligase/mRNA capping enzyme, catalytic domain"/>
    <property type="match status" value="1"/>
</dbReference>
<dbReference type="Proteomes" id="UP000030341">
    <property type="component" value="Chromosome 1"/>
</dbReference>
<evidence type="ECO:0000256" key="6">
    <source>
        <dbReference type="ARBA" id="ARBA00034003"/>
    </source>
</evidence>
<keyword evidence="4" id="KW-0227">DNA damage</keyword>
<dbReference type="CDD" id="cd08041">
    <property type="entry name" value="OBF_kDNA_ligase_like"/>
    <property type="match status" value="1"/>
</dbReference>
<dbReference type="Pfam" id="PF01068">
    <property type="entry name" value="DNA_ligase_A_M"/>
    <property type="match status" value="1"/>
</dbReference>
<accession>A0A0A7EF20</accession>
<dbReference type="AlphaFoldDB" id="A0A0A7EF20"/>
<proteinExistence type="predicted"/>
<name>A0A0A7EF20_9GAMM</name>
<feature type="domain" description="DNA ligase OB-like" evidence="9">
    <location>
        <begin position="208"/>
        <end position="272"/>
    </location>
</feature>
<dbReference type="HOGENOM" id="CLU_021047_0_0_6"/>
<evidence type="ECO:0000256" key="3">
    <source>
        <dbReference type="ARBA" id="ARBA00022705"/>
    </source>
</evidence>
<feature type="domain" description="ATP-dependent DNA ligase family profile" evidence="8">
    <location>
        <begin position="34"/>
        <end position="193"/>
    </location>
</feature>
<dbReference type="GO" id="GO:0003910">
    <property type="term" value="F:DNA ligase (ATP) activity"/>
    <property type="evidence" value="ECO:0007669"/>
    <property type="project" value="UniProtKB-EC"/>
</dbReference>
<evidence type="ECO:0000259" key="9">
    <source>
        <dbReference type="Pfam" id="PF14743"/>
    </source>
</evidence>
<dbReference type="GO" id="GO:0006310">
    <property type="term" value="P:DNA recombination"/>
    <property type="evidence" value="ECO:0007669"/>
    <property type="project" value="InterPro"/>
</dbReference>
<dbReference type="STRING" id="1348114.OM33_08050"/>
<dbReference type="EMBL" id="CP009888">
    <property type="protein sequence ID" value="AIY65113.1"/>
    <property type="molecule type" value="Genomic_DNA"/>
</dbReference>
<dbReference type="Gene3D" id="3.30.470.30">
    <property type="entry name" value="DNA ligase/mRNA capping enzyme"/>
    <property type="match status" value="1"/>
</dbReference>
<dbReference type="GO" id="GO:0006260">
    <property type="term" value="P:DNA replication"/>
    <property type="evidence" value="ECO:0007669"/>
    <property type="project" value="UniProtKB-KW"/>
</dbReference>
<dbReference type="InterPro" id="IPR050326">
    <property type="entry name" value="NAD_dep_DNA_ligaseB"/>
</dbReference>
<comment type="catalytic activity">
    <reaction evidence="6">
        <text>ATP + (deoxyribonucleotide)n-3'-hydroxyl + 5'-phospho-(deoxyribonucleotide)m = (deoxyribonucleotide)n+m + AMP + diphosphate.</text>
        <dbReference type="EC" id="6.5.1.1"/>
    </reaction>
</comment>
<dbReference type="eggNOG" id="COG1793">
    <property type="taxonomic scope" value="Bacteria"/>
</dbReference>
<organism evidence="10 11">
    <name type="scientific">Pseudoalteromonas piratica</name>
    <dbReference type="NCBI Taxonomy" id="1348114"/>
    <lineage>
        <taxon>Bacteria</taxon>
        <taxon>Pseudomonadati</taxon>
        <taxon>Pseudomonadota</taxon>
        <taxon>Gammaproteobacteria</taxon>
        <taxon>Alteromonadales</taxon>
        <taxon>Pseudoalteromonadaceae</taxon>
        <taxon>Pseudoalteromonas</taxon>
    </lineage>
</organism>
<comment type="cofactor">
    <cofactor evidence="1">
        <name>a divalent metal cation</name>
        <dbReference type="ChEBI" id="CHEBI:60240"/>
    </cofactor>
</comment>
<evidence type="ECO:0000259" key="8">
    <source>
        <dbReference type="Pfam" id="PF01068"/>
    </source>
</evidence>
<dbReference type="InterPro" id="IPR029319">
    <property type="entry name" value="DNA_ligase_OB"/>
</dbReference>
<dbReference type="InterPro" id="IPR012340">
    <property type="entry name" value="NA-bd_OB-fold"/>
</dbReference>
<keyword evidence="2 10" id="KW-0436">Ligase</keyword>
<evidence type="ECO:0000256" key="1">
    <source>
        <dbReference type="ARBA" id="ARBA00001968"/>
    </source>
</evidence>
<reference evidence="10 11" key="1">
    <citation type="submission" date="2014-11" db="EMBL/GenBank/DDBJ databases">
        <title>Complete Genome Sequence of Pseudoalteromonas sp. Strain OCN003 Isolated from Kaneohe Bay, Oahu, Hawaii.</title>
        <authorList>
            <person name="Beurmann S."/>
            <person name="Videau P."/>
            <person name="Ushijima B."/>
            <person name="Smith A.M."/>
            <person name="Aeby G.S."/>
            <person name="Callahan S.M."/>
            <person name="Belcaid M."/>
        </authorList>
    </citation>
    <scope>NUCLEOTIDE SEQUENCE [LARGE SCALE GENOMIC DNA]</scope>
    <source>
        <strain evidence="10 11">OCN003</strain>
    </source>
</reference>
<dbReference type="NCBIfam" id="NF006592">
    <property type="entry name" value="PRK09125.1"/>
    <property type="match status" value="1"/>
</dbReference>
<evidence type="ECO:0000256" key="4">
    <source>
        <dbReference type="ARBA" id="ARBA00022763"/>
    </source>
</evidence>
<keyword evidence="5" id="KW-0234">DNA repair</keyword>
<gene>
    <name evidence="10" type="ORF">OM33_08050</name>
</gene>
<dbReference type="PANTHER" id="PTHR47810:SF1">
    <property type="entry name" value="DNA LIGASE B"/>
    <property type="match status" value="1"/>
</dbReference>
<dbReference type="GO" id="GO:0005524">
    <property type="term" value="F:ATP binding"/>
    <property type="evidence" value="ECO:0007669"/>
    <property type="project" value="InterPro"/>
</dbReference>
<keyword evidence="7" id="KW-0732">Signal</keyword>
<protein>
    <submittedName>
        <fullName evidence="10">DNA ligase</fullName>
    </submittedName>
</protein>
<dbReference type="CDD" id="cd07896">
    <property type="entry name" value="Adenylation_kDNA_ligase_like"/>
    <property type="match status" value="1"/>
</dbReference>
<dbReference type="PANTHER" id="PTHR47810">
    <property type="entry name" value="DNA LIGASE"/>
    <property type="match status" value="1"/>
</dbReference>
<dbReference type="InterPro" id="IPR012310">
    <property type="entry name" value="DNA_ligase_ATP-dep_cent"/>
</dbReference>